<dbReference type="InterPro" id="IPR025452">
    <property type="entry name" value="DUF4218"/>
</dbReference>
<dbReference type="EMBL" id="JACGWK010001576">
    <property type="protein sequence ID" value="KAL0285730.1"/>
    <property type="molecule type" value="Genomic_DNA"/>
</dbReference>
<gene>
    <name evidence="3" type="ORF">Sangu_2766500</name>
</gene>
<evidence type="ECO:0000313" key="3">
    <source>
        <dbReference type="EMBL" id="KAL0285730.1"/>
    </source>
</evidence>
<proteinExistence type="predicted"/>
<dbReference type="PANTHER" id="PTHR48258:SF3">
    <property type="entry name" value="FK506-BINDING PROTEIN 4-LIKE ISOFORM X1"/>
    <property type="match status" value="1"/>
</dbReference>
<reference evidence="3" key="1">
    <citation type="submission" date="2020-06" db="EMBL/GenBank/DDBJ databases">
        <authorList>
            <person name="Li T."/>
            <person name="Hu X."/>
            <person name="Zhang T."/>
            <person name="Song X."/>
            <person name="Zhang H."/>
            <person name="Dai N."/>
            <person name="Sheng W."/>
            <person name="Hou X."/>
            <person name="Wei L."/>
        </authorList>
    </citation>
    <scope>NUCLEOTIDE SEQUENCE</scope>
    <source>
        <strain evidence="3">G01</strain>
        <tissue evidence="3">Leaf</tissue>
    </source>
</reference>
<reference evidence="3" key="2">
    <citation type="journal article" date="2024" name="Plant">
        <title>Genomic evolution and insights into agronomic trait innovations of Sesamum species.</title>
        <authorList>
            <person name="Miao H."/>
            <person name="Wang L."/>
            <person name="Qu L."/>
            <person name="Liu H."/>
            <person name="Sun Y."/>
            <person name="Le M."/>
            <person name="Wang Q."/>
            <person name="Wei S."/>
            <person name="Zheng Y."/>
            <person name="Lin W."/>
            <person name="Duan Y."/>
            <person name="Cao H."/>
            <person name="Xiong S."/>
            <person name="Wang X."/>
            <person name="Wei L."/>
            <person name="Li C."/>
            <person name="Ma Q."/>
            <person name="Ju M."/>
            <person name="Zhao R."/>
            <person name="Li G."/>
            <person name="Mu C."/>
            <person name="Tian Q."/>
            <person name="Mei H."/>
            <person name="Zhang T."/>
            <person name="Gao T."/>
            <person name="Zhang H."/>
        </authorList>
    </citation>
    <scope>NUCLEOTIDE SEQUENCE</scope>
    <source>
        <strain evidence="3">G01</strain>
    </source>
</reference>
<dbReference type="Pfam" id="PF13960">
    <property type="entry name" value="DUF4218"/>
    <property type="match status" value="1"/>
</dbReference>
<dbReference type="PANTHER" id="PTHR48258">
    <property type="entry name" value="DUF4218 DOMAIN-CONTAINING PROTEIN-RELATED"/>
    <property type="match status" value="1"/>
</dbReference>
<protein>
    <recommendedName>
        <fullName evidence="2">DUF4218 domain-containing protein</fullName>
    </recommendedName>
</protein>
<name>A0AAW2IVP4_9LAMI</name>
<evidence type="ECO:0000256" key="1">
    <source>
        <dbReference type="SAM" id="MobiDB-lite"/>
    </source>
</evidence>
<dbReference type="AlphaFoldDB" id="A0AAW2IVP4"/>
<feature type="domain" description="DUF4218" evidence="2">
    <location>
        <begin position="1"/>
        <end position="76"/>
    </location>
</feature>
<organism evidence="3">
    <name type="scientific">Sesamum angustifolium</name>
    <dbReference type="NCBI Taxonomy" id="2727405"/>
    <lineage>
        <taxon>Eukaryota</taxon>
        <taxon>Viridiplantae</taxon>
        <taxon>Streptophyta</taxon>
        <taxon>Embryophyta</taxon>
        <taxon>Tracheophyta</taxon>
        <taxon>Spermatophyta</taxon>
        <taxon>Magnoliopsida</taxon>
        <taxon>eudicotyledons</taxon>
        <taxon>Gunneridae</taxon>
        <taxon>Pentapetalae</taxon>
        <taxon>asterids</taxon>
        <taxon>lamiids</taxon>
        <taxon>Lamiales</taxon>
        <taxon>Pedaliaceae</taxon>
        <taxon>Sesamum</taxon>
    </lineage>
</organism>
<feature type="region of interest" description="Disordered" evidence="1">
    <location>
        <begin position="72"/>
        <end position="93"/>
    </location>
</feature>
<accession>A0AAW2IVP4</accession>
<comment type="caution">
    <text evidence="3">The sequence shown here is derived from an EMBL/GenBank/DDBJ whole genome shotgun (WGS) entry which is preliminary data.</text>
</comment>
<evidence type="ECO:0000259" key="2">
    <source>
        <dbReference type="Pfam" id="PF13960"/>
    </source>
</evidence>
<sequence length="93" mass="11188">MEHLPVRLIDEAVKGRPKFRWMYHMERYLLTLKRYVHNRAYLKGSIAQGYFMDECMNFCSKYLSDVETKYNRPSKVSPHHTVEDGYNPLTRND</sequence>